<dbReference type="Proteomes" id="UP000053766">
    <property type="component" value="Unassembled WGS sequence"/>
</dbReference>
<dbReference type="OrthoDB" id="5394539at2759"/>
<dbReference type="AlphaFoldDB" id="A0A0D8XWG5"/>
<proteinExistence type="predicted"/>
<dbReference type="GO" id="GO:0030956">
    <property type="term" value="C:glutamyl-tRNA(Gln) amidotransferase complex"/>
    <property type="evidence" value="ECO:0007669"/>
    <property type="project" value="TreeGrafter"/>
</dbReference>
<dbReference type="PANTHER" id="PTHR15004">
    <property type="entry name" value="GLUTAMYL-TRNA(GLN) AMIDOTRANSFERASE SUBUNIT C, MITOCHONDRIAL"/>
    <property type="match status" value="1"/>
</dbReference>
<keyword evidence="2" id="KW-1185">Reference proteome</keyword>
<reference evidence="2" key="2">
    <citation type="journal article" date="2016" name="Sci. Rep.">
        <title>Dictyocaulus viviparus genome, variome and transcriptome elucidate lungworm biology and support future intervention.</title>
        <authorList>
            <person name="McNulty S.N."/>
            <person name="Strube C."/>
            <person name="Rosa B.A."/>
            <person name="Martin J.C."/>
            <person name="Tyagi R."/>
            <person name="Choi Y.J."/>
            <person name="Wang Q."/>
            <person name="Hallsworth Pepin K."/>
            <person name="Zhang X."/>
            <person name="Ozersky P."/>
            <person name="Wilson R.K."/>
            <person name="Sternberg P.W."/>
            <person name="Gasser R.B."/>
            <person name="Mitreva M."/>
        </authorList>
    </citation>
    <scope>NUCLEOTIDE SEQUENCE [LARGE SCALE GENOMIC DNA]</scope>
    <source>
        <strain evidence="2">HannoverDv2000</strain>
    </source>
</reference>
<accession>A0A0D8XWG5</accession>
<dbReference type="InterPro" id="IPR036113">
    <property type="entry name" value="Asp/Glu-ADT_sf_sub_c"/>
</dbReference>
<dbReference type="STRING" id="29172.A0A0D8XWG5"/>
<dbReference type="GO" id="GO:0005739">
    <property type="term" value="C:mitochondrion"/>
    <property type="evidence" value="ECO:0007669"/>
    <property type="project" value="TreeGrafter"/>
</dbReference>
<dbReference type="GO" id="GO:0070681">
    <property type="term" value="P:glutaminyl-tRNAGln biosynthesis via transamidation"/>
    <property type="evidence" value="ECO:0007669"/>
    <property type="project" value="TreeGrafter"/>
</dbReference>
<dbReference type="GO" id="GO:0032543">
    <property type="term" value="P:mitochondrial translation"/>
    <property type="evidence" value="ECO:0007669"/>
    <property type="project" value="TreeGrafter"/>
</dbReference>
<sequence>MGGTYLRVSQIVQFMMLVYIFEFVHKITNSNCAADIEFDQKLISILESLSLIRFQSEQDVADVKMAVKKAKMLQNVDSENAEKMFTVWAEQECPMHDDVPEKPLTVKEVLSNATRFEDDYFVSPPGNVPLKETATLDLNLVNQWDKFGRPVAPMPKKQKIDVS</sequence>
<dbReference type="SUPFAM" id="SSF141000">
    <property type="entry name" value="Glu-tRNAGln amidotransferase C subunit"/>
    <property type="match status" value="1"/>
</dbReference>
<evidence type="ECO:0000313" key="2">
    <source>
        <dbReference type="Proteomes" id="UP000053766"/>
    </source>
</evidence>
<dbReference type="GO" id="GO:0016740">
    <property type="term" value="F:transferase activity"/>
    <property type="evidence" value="ECO:0007669"/>
    <property type="project" value="UniProtKB-KW"/>
</dbReference>
<protein>
    <submittedName>
        <fullName evidence="1">Putative aspartyl/glutamyl-tRNA(Asn/Gln) amidotransferase, C subunit</fullName>
    </submittedName>
</protein>
<keyword evidence="1" id="KW-0808">Transferase</keyword>
<dbReference type="PANTHER" id="PTHR15004:SF0">
    <property type="entry name" value="GLUTAMYL-TRNA(GLN) AMIDOTRANSFERASE SUBUNIT C, MITOCHONDRIAL"/>
    <property type="match status" value="1"/>
</dbReference>
<dbReference type="Pfam" id="PF02686">
    <property type="entry name" value="GatC"/>
    <property type="match status" value="1"/>
</dbReference>
<dbReference type="InterPro" id="IPR003837">
    <property type="entry name" value="GatC"/>
</dbReference>
<dbReference type="EMBL" id="KN716249">
    <property type="protein sequence ID" value="KJH48988.1"/>
    <property type="molecule type" value="Genomic_DNA"/>
</dbReference>
<dbReference type="GO" id="GO:0006450">
    <property type="term" value="P:regulation of translational fidelity"/>
    <property type="evidence" value="ECO:0007669"/>
    <property type="project" value="InterPro"/>
</dbReference>
<gene>
    <name evidence="1" type="ORF">DICVIV_04887</name>
</gene>
<evidence type="ECO:0000313" key="1">
    <source>
        <dbReference type="EMBL" id="KJH48988.1"/>
    </source>
</evidence>
<organism evidence="1 2">
    <name type="scientific">Dictyocaulus viviparus</name>
    <name type="common">Bovine lungworm</name>
    <dbReference type="NCBI Taxonomy" id="29172"/>
    <lineage>
        <taxon>Eukaryota</taxon>
        <taxon>Metazoa</taxon>
        <taxon>Ecdysozoa</taxon>
        <taxon>Nematoda</taxon>
        <taxon>Chromadorea</taxon>
        <taxon>Rhabditida</taxon>
        <taxon>Rhabditina</taxon>
        <taxon>Rhabditomorpha</taxon>
        <taxon>Strongyloidea</taxon>
        <taxon>Metastrongylidae</taxon>
        <taxon>Dictyocaulus</taxon>
    </lineage>
</organism>
<reference evidence="1 2" key="1">
    <citation type="submission" date="2013-11" db="EMBL/GenBank/DDBJ databases">
        <title>Draft genome of the bovine lungworm Dictyocaulus viviparus.</title>
        <authorList>
            <person name="Mitreva M."/>
        </authorList>
    </citation>
    <scope>NUCLEOTIDE SEQUENCE [LARGE SCALE GENOMIC DNA]</scope>
    <source>
        <strain evidence="1 2">HannoverDv2000</strain>
    </source>
</reference>
<name>A0A0D8XWG5_DICVI</name>